<dbReference type="AlphaFoldDB" id="A0A562MV90"/>
<name>A0A562MV90_9HYPH</name>
<sequence>MVPVTELPCRCIPDFGDPALIPELRKQHVTIDVNGPSAWAWLLWRVPFPILIFLGIMVVGGLVRFVGGSRASPGSAMPTHGLMGLLAGLFGKRQPAPNPPHGSDETKNQ</sequence>
<gene>
    <name evidence="3" type="ORF">IQ26_06400</name>
</gene>
<keyword evidence="2" id="KW-0812">Transmembrane</keyword>
<evidence type="ECO:0000313" key="4">
    <source>
        <dbReference type="Proteomes" id="UP000317122"/>
    </source>
</evidence>
<reference evidence="3 4" key="1">
    <citation type="journal article" date="2015" name="Stand. Genomic Sci.">
        <title>Genomic Encyclopedia of Bacterial and Archaeal Type Strains, Phase III: the genomes of soil and plant-associated and newly described type strains.</title>
        <authorList>
            <person name="Whitman W.B."/>
            <person name="Woyke T."/>
            <person name="Klenk H.P."/>
            <person name="Zhou Y."/>
            <person name="Lilburn T.G."/>
            <person name="Beck B.J."/>
            <person name="De Vos P."/>
            <person name="Vandamme P."/>
            <person name="Eisen J.A."/>
            <person name="Garrity G."/>
            <person name="Hugenholtz P."/>
            <person name="Kyrpides N.C."/>
        </authorList>
    </citation>
    <scope>NUCLEOTIDE SEQUENCE [LARGE SCALE GENOMIC DNA]</scope>
    <source>
        <strain evidence="3 4">CGMCC 1.2546</strain>
    </source>
</reference>
<keyword evidence="4" id="KW-1185">Reference proteome</keyword>
<dbReference type="EMBL" id="VLKT01000059">
    <property type="protein sequence ID" value="TWI23738.1"/>
    <property type="molecule type" value="Genomic_DNA"/>
</dbReference>
<organism evidence="3 4">
    <name type="scientific">Mesorhizobium tianshanense</name>
    <dbReference type="NCBI Taxonomy" id="39844"/>
    <lineage>
        <taxon>Bacteria</taxon>
        <taxon>Pseudomonadati</taxon>
        <taxon>Pseudomonadota</taxon>
        <taxon>Alphaproteobacteria</taxon>
        <taxon>Hyphomicrobiales</taxon>
        <taxon>Phyllobacteriaceae</taxon>
        <taxon>Mesorhizobium</taxon>
    </lineage>
</organism>
<dbReference type="Proteomes" id="UP000317122">
    <property type="component" value="Unassembled WGS sequence"/>
</dbReference>
<proteinExistence type="predicted"/>
<accession>A0A562MV90</accession>
<keyword evidence="2" id="KW-1133">Transmembrane helix</keyword>
<comment type="caution">
    <text evidence="3">The sequence shown here is derived from an EMBL/GenBank/DDBJ whole genome shotgun (WGS) entry which is preliminary data.</text>
</comment>
<dbReference type="RefSeq" id="WP_145722363.1">
    <property type="nucleotide sequence ID" value="NZ_BSPF01000066.1"/>
</dbReference>
<feature type="transmembrane region" description="Helical" evidence="2">
    <location>
        <begin position="46"/>
        <end position="67"/>
    </location>
</feature>
<evidence type="ECO:0000256" key="1">
    <source>
        <dbReference type="SAM" id="MobiDB-lite"/>
    </source>
</evidence>
<keyword evidence="2" id="KW-0472">Membrane</keyword>
<protein>
    <submittedName>
        <fullName evidence="3">Uncharacterized protein</fullName>
    </submittedName>
</protein>
<evidence type="ECO:0000256" key="2">
    <source>
        <dbReference type="SAM" id="Phobius"/>
    </source>
</evidence>
<feature type="region of interest" description="Disordered" evidence="1">
    <location>
        <begin position="90"/>
        <end position="109"/>
    </location>
</feature>
<evidence type="ECO:0000313" key="3">
    <source>
        <dbReference type="EMBL" id="TWI23738.1"/>
    </source>
</evidence>